<evidence type="ECO:0000313" key="14">
    <source>
        <dbReference type="Proteomes" id="UP000030750"/>
    </source>
</evidence>
<evidence type="ECO:0000256" key="5">
    <source>
        <dbReference type="ARBA" id="ARBA00022917"/>
    </source>
</evidence>
<comment type="subcellular location">
    <subcellularLocation>
        <location evidence="1">Cytoplasm</location>
        <location evidence="1">Cytosol</location>
    </subcellularLocation>
</comment>
<dbReference type="VEuPathDB" id="ToxoDB:EBH_0005040"/>
<feature type="domain" description="Glucose-1-phosphate adenylyltransferase/Bifunctional protein GlmU-like C-terminal hexapeptide" evidence="12">
    <location>
        <begin position="486"/>
        <end position="554"/>
    </location>
</feature>
<evidence type="ECO:0000256" key="1">
    <source>
        <dbReference type="ARBA" id="ARBA00004514"/>
    </source>
</evidence>
<dbReference type="PANTHER" id="PTHR45989">
    <property type="entry name" value="TRANSLATION INITIATION FACTOR EIF-2B SUBUNIT GAMMA"/>
    <property type="match status" value="1"/>
</dbReference>
<dbReference type="PANTHER" id="PTHR45989:SF1">
    <property type="entry name" value="TRANSLATION INITIATION FACTOR EIF-2B SUBUNIT GAMMA"/>
    <property type="match status" value="1"/>
</dbReference>
<reference evidence="13" key="2">
    <citation type="submission" date="2013-10" db="EMBL/GenBank/DDBJ databases">
        <authorList>
            <person name="Aslett M."/>
        </authorList>
    </citation>
    <scope>NUCLEOTIDE SEQUENCE [LARGE SCALE GENOMIC DNA]</scope>
    <source>
        <strain evidence="13">Houghton</strain>
    </source>
</reference>
<evidence type="ECO:0000256" key="3">
    <source>
        <dbReference type="ARBA" id="ARBA00022490"/>
    </source>
</evidence>
<gene>
    <name evidence="13" type="ORF">EBH_0005040</name>
</gene>
<dbReference type="InterPro" id="IPR029044">
    <property type="entry name" value="Nucleotide-diphossugar_trans"/>
</dbReference>
<dbReference type="InterPro" id="IPR056818">
    <property type="entry name" value="GlmU/GlgC-like_hexapep"/>
</dbReference>
<name>U6LRM9_9EIME</name>
<dbReference type="GO" id="GO:0002183">
    <property type="term" value="P:cytoplasmic translational initiation"/>
    <property type="evidence" value="ECO:0007669"/>
    <property type="project" value="TreeGrafter"/>
</dbReference>
<evidence type="ECO:0000256" key="6">
    <source>
        <dbReference type="ARBA" id="ARBA00044196"/>
    </source>
</evidence>
<dbReference type="GO" id="GO:0005085">
    <property type="term" value="F:guanyl-nucleotide exchange factor activity"/>
    <property type="evidence" value="ECO:0007669"/>
    <property type="project" value="TreeGrafter"/>
</dbReference>
<dbReference type="GO" id="GO:0005829">
    <property type="term" value="C:cytosol"/>
    <property type="evidence" value="ECO:0007669"/>
    <property type="project" value="UniProtKB-SubCell"/>
</dbReference>
<evidence type="ECO:0000256" key="4">
    <source>
        <dbReference type="ARBA" id="ARBA00022540"/>
    </source>
</evidence>
<dbReference type="EMBL" id="HG713202">
    <property type="protein sequence ID" value="CDJ52826.1"/>
    <property type="molecule type" value="Genomic_DNA"/>
</dbReference>
<dbReference type="Pfam" id="PF24894">
    <property type="entry name" value="Hexapep_GlmU"/>
    <property type="match status" value="1"/>
</dbReference>
<sequence length="596" mass="64889">MKGDGYAQQVSEIALDPGDAWADADRLAAVCLANEPKEVFLRNTMPPLEADTAGSATSAEAHQRKNPFPEFQVVVLAGGSGSRLSSLLDPSVSAGTASCKALLPVANRPMIWYCLRNLQEATFGDVIVVTQAQQQAELSAYLQQEFRSSFRRLEVVGLKCTRRGEEEDIEDASCGGNRRRSIDISDDPDQRVCGTAEALQQIRHLITTDFIVLSCDLIGHVDFFALANRHRAEGAACTVYLLPRDPFAQPAAEQTKGKGGGKKSKDAQEKCNTSRGNPVTVSVDDSGIQLLAIQDRHSISHGSSLQLPKLHLFLHPSQHLLPDYYDPHVYVFAHATLKIFDQPSLRHSLYSIRFDLVPYMTTMQMTQAAEVWSSSRLECDVFERQLWAIQQQGEEEATSTSVTATAPTGELPAGDSLPTLYTAANPPPRPAKGNRVVCCIHPEAAGICCRVNNLDDYREMNNKFCCGRIDELRSILPDWALPEHNPKKPGSMRDCVLADGATVEVDVVLKRSVVAKSAILRSGCKVTQSVLMAGTEVGPKAVLQRVILCPGAKVGKDCKLVNCQVRGGFCVPDGTTAEDTTLPSFTDGVEFEALHL</sequence>
<dbReference type="Gene3D" id="2.160.10.10">
    <property type="entry name" value="Hexapeptide repeat proteins"/>
    <property type="match status" value="1"/>
</dbReference>
<dbReference type="InterPro" id="IPR051960">
    <property type="entry name" value="eIF2B_gamma"/>
</dbReference>
<dbReference type="InterPro" id="IPR005835">
    <property type="entry name" value="NTP_transferase_dom"/>
</dbReference>
<evidence type="ECO:0000256" key="7">
    <source>
        <dbReference type="ARBA" id="ARBA00044229"/>
    </source>
</evidence>
<evidence type="ECO:0000259" key="12">
    <source>
        <dbReference type="Pfam" id="PF24894"/>
    </source>
</evidence>
<dbReference type="Pfam" id="PF00483">
    <property type="entry name" value="NTP_transferase"/>
    <property type="match status" value="1"/>
</dbReference>
<evidence type="ECO:0000259" key="11">
    <source>
        <dbReference type="Pfam" id="PF00483"/>
    </source>
</evidence>
<feature type="domain" description="Nucleotidyl transferase" evidence="11">
    <location>
        <begin position="73"/>
        <end position="243"/>
    </location>
</feature>
<keyword evidence="4 13" id="KW-0396">Initiation factor</keyword>
<feature type="compositionally biased region" description="Low complexity" evidence="10">
    <location>
        <begin position="398"/>
        <end position="408"/>
    </location>
</feature>
<comment type="function">
    <text evidence="8">Acts as a component of the translation initiation factor 2B (eIF2B) complex, which catalyzes the exchange of GDP for GTP on the eukaryotic initiation factor 2 (eIF2) complex gamma subunit. Its guanine nucleotide exchange factor activity is repressed when bound to eIF2 complex phosphorylated on the alpha subunit, thereby limiting the amount of methionyl-initiator methionine tRNA available to the ribosome and consequently global translation is repressed.</text>
</comment>
<dbReference type="GO" id="GO:0005851">
    <property type="term" value="C:eukaryotic translation initiation factor 2B complex"/>
    <property type="evidence" value="ECO:0007669"/>
    <property type="project" value="TreeGrafter"/>
</dbReference>
<proteinExistence type="inferred from homology"/>
<evidence type="ECO:0000256" key="10">
    <source>
        <dbReference type="SAM" id="MobiDB-lite"/>
    </source>
</evidence>
<dbReference type="SUPFAM" id="SSF53448">
    <property type="entry name" value="Nucleotide-diphospho-sugar transferases"/>
    <property type="match status" value="1"/>
</dbReference>
<feature type="region of interest" description="Disordered" evidence="10">
    <location>
        <begin position="392"/>
        <end position="426"/>
    </location>
</feature>
<comment type="similarity">
    <text evidence="2">Belongs to the eIF-2B gamma/epsilon subunits family.</text>
</comment>
<evidence type="ECO:0000256" key="2">
    <source>
        <dbReference type="ARBA" id="ARBA00007878"/>
    </source>
</evidence>
<comment type="subunit">
    <text evidence="9">Component of the translation initiation factor 2B (eIF2B) complex which is a heterodecamer of two sets of five different subunits: alpha, beta, gamma, delta and epsilon. Subunits alpha, beta and delta comprise a regulatory subcomplex and subunits epsilon and gamma comprise a catalytic subcomplex. Within the complex, the hexameric regulatory complex resides at the center, with the two heterodimeric catalytic subcomplexes bound on opposite sides.</text>
</comment>
<feature type="region of interest" description="Disordered" evidence="10">
    <location>
        <begin position="250"/>
        <end position="278"/>
    </location>
</feature>
<keyword evidence="14" id="KW-1185">Reference proteome</keyword>
<keyword evidence="3" id="KW-0963">Cytoplasm</keyword>
<dbReference type="GO" id="GO:0003743">
    <property type="term" value="F:translation initiation factor activity"/>
    <property type="evidence" value="ECO:0007669"/>
    <property type="project" value="UniProtKB-KW"/>
</dbReference>
<keyword evidence="5" id="KW-0648">Protein biosynthesis</keyword>
<dbReference type="Gene3D" id="3.90.550.10">
    <property type="entry name" value="Spore Coat Polysaccharide Biosynthesis Protein SpsA, Chain A"/>
    <property type="match status" value="1"/>
</dbReference>
<reference evidence="13" key="1">
    <citation type="submission" date="2013-10" db="EMBL/GenBank/DDBJ databases">
        <title>Genomic analysis of the causative agents of coccidiosis in chickens.</title>
        <authorList>
            <person name="Reid A.J."/>
            <person name="Blake D."/>
            <person name="Billington K."/>
            <person name="Browne H."/>
            <person name="Dunn M."/>
            <person name="Hung S."/>
            <person name="Kawahara F."/>
            <person name="Miranda-Saavedra D."/>
            <person name="Mourier T."/>
            <person name="Nagra H."/>
            <person name="Otto T.D."/>
            <person name="Rawlings N."/>
            <person name="Sanchez A."/>
            <person name="Sanders M."/>
            <person name="Subramaniam C."/>
            <person name="Tay Y."/>
            <person name="Dear P."/>
            <person name="Doerig C."/>
            <person name="Gruber A."/>
            <person name="Parkinson J."/>
            <person name="Shirley M."/>
            <person name="Wan K.L."/>
            <person name="Berriman M."/>
            <person name="Tomley F."/>
            <person name="Pain A."/>
        </authorList>
    </citation>
    <scope>NUCLEOTIDE SEQUENCE [LARGE SCALE GENOMIC DNA]</scope>
    <source>
        <strain evidence="13">Houghton</strain>
    </source>
</reference>
<protein>
    <recommendedName>
        <fullName evidence="6">Translation initiation factor eIF2B subunit gamma</fullName>
    </recommendedName>
    <alternativeName>
        <fullName evidence="7">eIF2B GDP-GTP exchange factor subunit gamma</fullName>
    </alternativeName>
</protein>
<evidence type="ECO:0000256" key="9">
    <source>
        <dbReference type="ARBA" id="ARBA00046432"/>
    </source>
</evidence>
<dbReference type="OrthoDB" id="285674at2759"/>
<accession>U6LRM9</accession>
<evidence type="ECO:0000256" key="8">
    <source>
        <dbReference type="ARBA" id="ARBA00045373"/>
    </source>
</evidence>
<organism evidence="13 14">
    <name type="scientific">Eimeria brunetti</name>
    <dbReference type="NCBI Taxonomy" id="51314"/>
    <lineage>
        <taxon>Eukaryota</taxon>
        <taxon>Sar</taxon>
        <taxon>Alveolata</taxon>
        <taxon>Apicomplexa</taxon>
        <taxon>Conoidasida</taxon>
        <taxon>Coccidia</taxon>
        <taxon>Eucoccidiorida</taxon>
        <taxon>Eimeriorina</taxon>
        <taxon>Eimeriidae</taxon>
        <taxon>Eimeria</taxon>
    </lineage>
</organism>
<dbReference type="AlphaFoldDB" id="U6LRM9"/>
<evidence type="ECO:0000313" key="13">
    <source>
        <dbReference type="EMBL" id="CDJ52826.1"/>
    </source>
</evidence>
<dbReference type="Proteomes" id="UP000030750">
    <property type="component" value="Unassembled WGS sequence"/>
</dbReference>